<dbReference type="Proteomes" id="UP000008743">
    <property type="component" value="Unassembled WGS sequence"/>
</dbReference>
<dbReference type="AlphaFoldDB" id="A0A0D2WT03"/>
<evidence type="ECO:0000313" key="2">
    <source>
        <dbReference type="Proteomes" id="UP000008743"/>
    </source>
</evidence>
<proteinExistence type="predicted"/>
<dbReference type="GO" id="GO:0047617">
    <property type="term" value="F:fatty acyl-CoA hydrolase activity"/>
    <property type="evidence" value="ECO:0007669"/>
    <property type="project" value="TreeGrafter"/>
</dbReference>
<dbReference type="Gene3D" id="3.10.129.10">
    <property type="entry name" value="Hotdog Thioesterase"/>
    <property type="match status" value="1"/>
</dbReference>
<organism evidence="1 2">
    <name type="scientific">Capsaspora owczarzaki (strain ATCC 30864)</name>
    <dbReference type="NCBI Taxonomy" id="595528"/>
    <lineage>
        <taxon>Eukaryota</taxon>
        <taxon>Filasterea</taxon>
        <taxon>Capsaspora</taxon>
    </lineage>
</organism>
<sequence length="234" mass="25735">MLRSSLLASASAIIGRRAVSTAAPTLSAQQQQHPRKQIVTDVFPDVLLSPEFDKMPAPLQQALMHHLGDHSIRISLPVQWGDMDAFNHVNNVVYFRYFETARLAFIQALKDIGGLDPKLFDEFANAKGVGPIISEAYCRYRSPVTFPDILTIGVKVGAEQPDRIKMELKAVSHAQHKLAAEHHATAVMFDYRTGKKAVVSDELRQAHHKIAAWSDANLAKVAAKYAATAAAKSQ</sequence>
<evidence type="ECO:0000313" key="1">
    <source>
        <dbReference type="EMBL" id="KJE95465.1"/>
    </source>
</evidence>
<reference evidence="2" key="1">
    <citation type="submission" date="2011-02" db="EMBL/GenBank/DDBJ databases">
        <title>The Genome Sequence of Capsaspora owczarzaki ATCC 30864.</title>
        <authorList>
            <person name="Russ C."/>
            <person name="Cuomo C."/>
            <person name="Burger G."/>
            <person name="Gray M.W."/>
            <person name="Holland P.W.H."/>
            <person name="King N."/>
            <person name="Lang F.B.F."/>
            <person name="Roger A.J."/>
            <person name="Ruiz-Trillo I."/>
            <person name="Young S.K."/>
            <person name="Zeng Q."/>
            <person name="Gargeya S."/>
            <person name="Alvarado L."/>
            <person name="Berlin A."/>
            <person name="Chapman S.B."/>
            <person name="Chen Z."/>
            <person name="Freedman E."/>
            <person name="Gellesch M."/>
            <person name="Goldberg J."/>
            <person name="Griggs A."/>
            <person name="Gujja S."/>
            <person name="Heilman E."/>
            <person name="Heiman D."/>
            <person name="Howarth C."/>
            <person name="Mehta T."/>
            <person name="Neiman D."/>
            <person name="Pearson M."/>
            <person name="Roberts A."/>
            <person name="Saif S."/>
            <person name="Shea T."/>
            <person name="Shenoy N."/>
            <person name="Sisk P."/>
            <person name="Stolte C."/>
            <person name="Sykes S."/>
            <person name="White J."/>
            <person name="Yandava C."/>
            <person name="Haas B."/>
            <person name="Nusbaum C."/>
            <person name="Birren B."/>
        </authorList>
    </citation>
    <scope>NUCLEOTIDE SEQUENCE</scope>
    <source>
        <strain evidence="2">ATCC 30864</strain>
    </source>
</reference>
<dbReference type="PANTHER" id="PTHR31793">
    <property type="entry name" value="4-HYDROXYBENZOYL-COA THIOESTERASE FAMILY MEMBER"/>
    <property type="match status" value="1"/>
</dbReference>
<dbReference type="RefSeq" id="XP_004345504.1">
    <property type="nucleotide sequence ID" value="XM_004345454.2"/>
</dbReference>
<dbReference type="PANTHER" id="PTHR31793:SF40">
    <property type="entry name" value="ACYL-COA THIOESTER HYDROLASE, YBGC_YBAW FAMILY"/>
    <property type="match status" value="1"/>
</dbReference>
<name>A0A0D2WT03_CAPO3</name>
<dbReference type="SUPFAM" id="SSF54637">
    <property type="entry name" value="Thioesterase/thiol ester dehydrase-isomerase"/>
    <property type="match status" value="1"/>
</dbReference>
<accession>A0A0D2WT03</accession>
<dbReference type="eggNOG" id="ENOG502S78C">
    <property type="taxonomic scope" value="Eukaryota"/>
</dbReference>
<dbReference type="InterPro" id="IPR050563">
    <property type="entry name" value="4-hydroxybenzoyl-CoA_TE"/>
</dbReference>
<dbReference type="InterPro" id="IPR029069">
    <property type="entry name" value="HotDog_dom_sf"/>
</dbReference>
<dbReference type="PhylomeDB" id="A0A0D2WT03"/>
<gene>
    <name evidence="1" type="ORF">CAOG_005914</name>
</gene>
<evidence type="ECO:0008006" key="3">
    <source>
        <dbReference type="Google" id="ProtNLM"/>
    </source>
</evidence>
<dbReference type="OrthoDB" id="5538558at2759"/>
<dbReference type="EMBL" id="KE346369">
    <property type="protein sequence ID" value="KJE95465.1"/>
    <property type="molecule type" value="Genomic_DNA"/>
</dbReference>
<protein>
    <recommendedName>
        <fullName evidence="3">Thioesterase superfamily protein</fullName>
    </recommendedName>
</protein>
<keyword evidence="2" id="KW-1185">Reference proteome</keyword>
<dbReference type="InParanoid" id="A0A0D2WT03"/>
<dbReference type="Pfam" id="PF13279">
    <property type="entry name" value="4HBT_2"/>
    <property type="match status" value="1"/>
</dbReference>
<dbReference type="CDD" id="cd00586">
    <property type="entry name" value="4HBT"/>
    <property type="match status" value="1"/>
</dbReference>